<organism evidence="1 2">
    <name type="scientific">Kordiimonas lacus</name>
    <dbReference type="NCBI Taxonomy" id="637679"/>
    <lineage>
        <taxon>Bacteria</taxon>
        <taxon>Pseudomonadati</taxon>
        <taxon>Pseudomonadota</taxon>
        <taxon>Alphaproteobacteria</taxon>
        <taxon>Kordiimonadales</taxon>
        <taxon>Kordiimonadaceae</taxon>
        <taxon>Kordiimonas</taxon>
    </lineage>
</organism>
<protein>
    <submittedName>
        <fullName evidence="1">Capsular polysaccharide export protein</fullName>
    </submittedName>
</protein>
<dbReference type="Pfam" id="PF05159">
    <property type="entry name" value="Capsule_synth"/>
    <property type="match status" value="2"/>
</dbReference>
<name>A0A1G7F9D1_9PROT</name>
<dbReference type="STRING" id="637679.GCA_001550055_01653"/>
<accession>A0A1G7F9D1</accession>
<dbReference type="GO" id="GO:0015774">
    <property type="term" value="P:polysaccharide transport"/>
    <property type="evidence" value="ECO:0007669"/>
    <property type="project" value="InterPro"/>
</dbReference>
<dbReference type="CDD" id="cd16439">
    <property type="entry name" value="beta_Kdo_transferase_KpsC_2"/>
    <property type="match status" value="1"/>
</dbReference>
<gene>
    <name evidence="1" type="ORF">SAMN04488071_3681</name>
</gene>
<evidence type="ECO:0000313" key="1">
    <source>
        <dbReference type="EMBL" id="SDE72560.1"/>
    </source>
</evidence>
<proteinExistence type="predicted"/>
<dbReference type="InterPro" id="IPR007833">
    <property type="entry name" value="Capsule_polysaccharide_synth"/>
</dbReference>
<dbReference type="RefSeq" id="WP_068303743.1">
    <property type="nucleotide sequence ID" value="NZ_FNAK01000009.1"/>
</dbReference>
<dbReference type="GO" id="GO:0000271">
    <property type="term" value="P:polysaccharide biosynthetic process"/>
    <property type="evidence" value="ECO:0007669"/>
    <property type="project" value="InterPro"/>
</dbReference>
<dbReference type="Proteomes" id="UP000183685">
    <property type="component" value="Unassembled WGS sequence"/>
</dbReference>
<reference evidence="1 2" key="1">
    <citation type="submission" date="2016-10" db="EMBL/GenBank/DDBJ databases">
        <authorList>
            <person name="de Groot N.N."/>
        </authorList>
    </citation>
    <scope>NUCLEOTIDE SEQUENCE [LARGE SCALE GENOMIC DNA]</scope>
    <source>
        <strain evidence="1 2">CGMCC 1.9109</strain>
    </source>
</reference>
<evidence type="ECO:0000313" key="2">
    <source>
        <dbReference type="Proteomes" id="UP000183685"/>
    </source>
</evidence>
<sequence length="697" mass="76986">MTEDTTDKVQAPRALTSSSGIAGDALMAALLGREVRKGLSGARDGDVVVGWGQKENTEKARTYAKRRNLEYWRLEDGFLGYLSHPSSDGRRLSLVVDKSGIYYDAHTPSDLEGLLNRDDWITDDLLARSRDAMARIRRWRLSKYNHAPFDISPDLREKLNAFKGPKVLVVDQTFADQSIQYGMANDGMFMEMMQTALEENPTSLVLVKVHPDVLAGTKKGHFDLERAHERVMFIADDVAPQALMERVDHVYVVTSQMGLEGLIAGKKVTCFGLPFYAGWGLTHDRQLCEARIANRSLEELFAAAFIVYSRYVDPYTGESCELERILDILTAERQMTRPRGKRALAVGFSLWKRGFIPEFVGLGEKNTVFVKPQALDGYDYQDGDIVVLWGRKHDKEAEAVPGHIPVWRMEDGFLRSVGLGSDLRRPSSLVLDRSGIYYDGRGPSDLEAFLKKHEFDRHDLARGKALRKAVLGARVSKYNVGTSGSLDFRAKAGGKPVILVPGQVEADASIKLGSPEVKTNAELLEAVHQSNSDAYIIYKPHPDVVSGNREGAVPQDVLDRCTSEVVVDADIIDCLEAVDCVHTMTSLTGFEAILRGIKVTTYGMPFYAGWGLTTDQLGARLGERRGRDLPLDGLVYGLLCVYARYVQWPGGKSYGPEALVADIAAMERGSSVISGGPVASVSKLARKAMYIAEALLR</sequence>
<keyword evidence="2" id="KW-1185">Reference proteome</keyword>
<dbReference type="OrthoDB" id="543755at2"/>
<dbReference type="EMBL" id="FNAK01000009">
    <property type="protein sequence ID" value="SDE72560.1"/>
    <property type="molecule type" value="Genomic_DNA"/>
</dbReference>
<dbReference type="AlphaFoldDB" id="A0A1G7F9D1"/>
<dbReference type="CDD" id="cd16440">
    <property type="entry name" value="beta_Kdo_transferase_KpsC_1"/>
    <property type="match status" value="1"/>
</dbReference>